<feature type="region of interest" description="Disordered" evidence="1">
    <location>
        <begin position="148"/>
        <end position="168"/>
    </location>
</feature>
<dbReference type="GO" id="GO:0006355">
    <property type="term" value="P:regulation of DNA-templated transcription"/>
    <property type="evidence" value="ECO:0007669"/>
    <property type="project" value="InterPro"/>
</dbReference>
<dbReference type="AlphaFoldDB" id="A0A2T0SI29"/>
<accession>A0A2T0SI29</accession>
<dbReference type="InterPro" id="IPR010985">
    <property type="entry name" value="Ribbon_hlx_hlx"/>
</dbReference>
<dbReference type="OrthoDB" id="5193907at2"/>
<dbReference type="EMBL" id="PVZG01000001">
    <property type="protein sequence ID" value="PRY33075.1"/>
    <property type="molecule type" value="Genomic_DNA"/>
</dbReference>
<dbReference type="InterPro" id="IPR008651">
    <property type="entry name" value="Uncharacterised_HicB"/>
</dbReference>
<sequence>MDLSTYVSRLREELASAAELGGPDTRALAERLSAPLESGMRLALLDALTAAADEITRDLAPGSVEVRLRSGDPAFVVTPPPAEPSAPPTAPSDATMAPPPAEGDATASRINFRLPEQLKSRIEEAAAREGLSVNAWLIRVSGAAVQPAARPTTDRAPIAGQRYTGWAR</sequence>
<protein>
    <submittedName>
        <fullName evidence="2">HicB-like protein involved in pilus formation</fullName>
    </submittedName>
</protein>
<evidence type="ECO:0000313" key="2">
    <source>
        <dbReference type="EMBL" id="PRY33075.1"/>
    </source>
</evidence>
<proteinExistence type="predicted"/>
<reference evidence="2 3" key="1">
    <citation type="submission" date="2018-03" db="EMBL/GenBank/DDBJ databases">
        <title>Genomic Encyclopedia of Archaeal and Bacterial Type Strains, Phase II (KMG-II): from individual species to whole genera.</title>
        <authorList>
            <person name="Goeker M."/>
        </authorList>
    </citation>
    <scope>NUCLEOTIDE SEQUENCE [LARGE SCALE GENOMIC DNA]</scope>
    <source>
        <strain evidence="2 3">DSM 45348</strain>
    </source>
</reference>
<dbReference type="Proteomes" id="UP000239209">
    <property type="component" value="Unassembled WGS sequence"/>
</dbReference>
<feature type="compositionally biased region" description="Pro residues" evidence="1">
    <location>
        <begin position="78"/>
        <end position="90"/>
    </location>
</feature>
<evidence type="ECO:0000256" key="1">
    <source>
        <dbReference type="SAM" id="MobiDB-lite"/>
    </source>
</evidence>
<comment type="caution">
    <text evidence="2">The sequence shown here is derived from an EMBL/GenBank/DDBJ whole genome shotgun (WGS) entry which is preliminary data.</text>
</comment>
<feature type="region of interest" description="Disordered" evidence="1">
    <location>
        <begin position="74"/>
        <end position="105"/>
    </location>
</feature>
<organism evidence="2 3">
    <name type="scientific">Pseudosporangium ferrugineum</name>
    <dbReference type="NCBI Taxonomy" id="439699"/>
    <lineage>
        <taxon>Bacteria</taxon>
        <taxon>Bacillati</taxon>
        <taxon>Actinomycetota</taxon>
        <taxon>Actinomycetes</taxon>
        <taxon>Micromonosporales</taxon>
        <taxon>Micromonosporaceae</taxon>
        <taxon>Pseudosporangium</taxon>
    </lineage>
</organism>
<dbReference type="Pfam" id="PF05534">
    <property type="entry name" value="HicB"/>
    <property type="match status" value="1"/>
</dbReference>
<dbReference type="InterPro" id="IPR013321">
    <property type="entry name" value="Arc_rbn_hlx_hlx"/>
</dbReference>
<keyword evidence="3" id="KW-1185">Reference proteome</keyword>
<gene>
    <name evidence="2" type="ORF">CLV70_101236</name>
</gene>
<dbReference type="RefSeq" id="WP_106124431.1">
    <property type="nucleotide sequence ID" value="NZ_PVZG01000001.1"/>
</dbReference>
<evidence type="ECO:0000313" key="3">
    <source>
        <dbReference type="Proteomes" id="UP000239209"/>
    </source>
</evidence>
<dbReference type="Gene3D" id="1.10.1220.10">
    <property type="entry name" value="Met repressor-like"/>
    <property type="match status" value="1"/>
</dbReference>
<name>A0A2T0SI29_9ACTN</name>
<dbReference type="SUPFAM" id="SSF47598">
    <property type="entry name" value="Ribbon-helix-helix"/>
    <property type="match status" value="1"/>
</dbReference>